<reference evidence="1 2" key="1">
    <citation type="journal article" date="2016" name="Nat. Commun.">
        <title>Thousands of microbial genomes shed light on interconnected biogeochemical processes in an aquifer system.</title>
        <authorList>
            <person name="Anantharaman K."/>
            <person name="Brown C.T."/>
            <person name="Hug L.A."/>
            <person name="Sharon I."/>
            <person name="Castelle C.J."/>
            <person name="Probst A.J."/>
            <person name="Thomas B.C."/>
            <person name="Singh A."/>
            <person name="Wilkins M.J."/>
            <person name="Karaoz U."/>
            <person name="Brodie E.L."/>
            <person name="Williams K.H."/>
            <person name="Hubbard S.S."/>
            <person name="Banfield J.F."/>
        </authorList>
    </citation>
    <scope>NUCLEOTIDE SEQUENCE [LARGE SCALE GENOMIC DNA]</scope>
</reference>
<comment type="caution">
    <text evidence="1">The sequence shown here is derived from an EMBL/GenBank/DDBJ whole genome shotgun (WGS) entry which is preliminary data.</text>
</comment>
<dbReference type="Proteomes" id="UP000176800">
    <property type="component" value="Unassembled WGS sequence"/>
</dbReference>
<dbReference type="AlphaFoldDB" id="A0A1G2U6S4"/>
<accession>A0A1G2U6S4</accession>
<dbReference type="Gene3D" id="2.30.130.30">
    <property type="entry name" value="Hypothetical protein"/>
    <property type="match status" value="1"/>
</dbReference>
<dbReference type="SUPFAM" id="SSF88697">
    <property type="entry name" value="PUA domain-like"/>
    <property type="match status" value="1"/>
</dbReference>
<name>A0A1G2U6S4_9BACT</name>
<evidence type="ECO:0008006" key="3">
    <source>
        <dbReference type="Google" id="ProtNLM"/>
    </source>
</evidence>
<organism evidence="1 2">
    <name type="scientific">Candidatus Zambryskibacteria bacterium RIFCSPLOWO2_01_FULL_45_21</name>
    <dbReference type="NCBI Taxonomy" id="1802761"/>
    <lineage>
        <taxon>Bacteria</taxon>
        <taxon>Candidatus Zambryskiibacteriota</taxon>
    </lineage>
</organism>
<sequence>MKNWTLRFRQVDKKNFEEVRSGLKSTETRAATIKYRPIEVGNTLTFVCGNDRIVKKITAKYHWPNIDAMVKEIPFKQIMPSVDSVEEMKKAYASYPGYTEKIKEYGLLGFKLEGI</sequence>
<gene>
    <name evidence="1" type="ORF">A3B14_01670</name>
</gene>
<dbReference type="InterPro" id="IPR015947">
    <property type="entry name" value="PUA-like_sf"/>
</dbReference>
<proteinExistence type="predicted"/>
<protein>
    <recommendedName>
        <fullName evidence="3">ASCH domain-containing protein</fullName>
    </recommendedName>
</protein>
<evidence type="ECO:0000313" key="2">
    <source>
        <dbReference type="Proteomes" id="UP000176800"/>
    </source>
</evidence>
<dbReference type="EMBL" id="MHWE01000004">
    <property type="protein sequence ID" value="OHB04700.1"/>
    <property type="molecule type" value="Genomic_DNA"/>
</dbReference>
<evidence type="ECO:0000313" key="1">
    <source>
        <dbReference type="EMBL" id="OHB04700.1"/>
    </source>
</evidence>